<dbReference type="RefSeq" id="WP_099089430.1">
    <property type="nucleotide sequence ID" value="NZ_CP093217.1"/>
</dbReference>
<dbReference type="PANTHER" id="PTHR30011">
    <property type="entry name" value="ALKANESULFONATE MONOOXYGENASE-RELATED"/>
    <property type="match status" value="1"/>
</dbReference>
<feature type="domain" description="Luciferase-like" evidence="7">
    <location>
        <begin position="28"/>
        <end position="385"/>
    </location>
</feature>
<dbReference type="AlphaFoldDB" id="A0A2C6WIZ3"/>
<keyword evidence="2 6" id="KW-0288">FMN</keyword>
<evidence type="ECO:0000256" key="5">
    <source>
        <dbReference type="ARBA" id="ARBA00033748"/>
    </source>
</evidence>
<evidence type="ECO:0000259" key="7">
    <source>
        <dbReference type="Pfam" id="PF00296"/>
    </source>
</evidence>
<dbReference type="InterPro" id="IPR011251">
    <property type="entry name" value="Luciferase-like_dom"/>
</dbReference>
<reference evidence="9" key="4">
    <citation type="submission" date="2022-03" db="EMBL/GenBank/DDBJ databases">
        <title>Complete Genome Sequence of Staphylococcus edaphicus strain CCM 8731.</title>
        <authorList>
            <person name="Rimmer C.O."/>
            <person name="Thomas J.C."/>
        </authorList>
    </citation>
    <scope>NUCLEOTIDE SEQUENCE</scope>
    <source>
        <strain evidence="9">CCM 8731</strain>
    </source>
</reference>
<comment type="similarity">
    <text evidence="5">Belongs to the NtaA/SnaA/DszA monooxygenase family.</text>
</comment>
<gene>
    <name evidence="8" type="ORF">BTJ66_02410</name>
    <name evidence="9" type="ORF">MNY58_08420</name>
</gene>
<dbReference type="EMBL" id="MRZN01000002">
    <property type="protein sequence ID" value="PHK50748.1"/>
    <property type="molecule type" value="Genomic_DNA"/>
</dbReference>
<dbReference type="InterPro" id="IPR051260">
    <property type="entry name" value="Diverse_substr_monoxygenases"/>
</dbReference>
<dbReference type="OrthoDB" id="3265338at2"/>
<evidence type="ECO:0000256" key="2">
    <source>
        <dbReference type="ARBA" id="ARBA00022643"/>
    </source>
</evidence>
<evidence type="ECO:0000256" key="6">
    <source>
        <dbReference type="PIRSR" id="PIRSR000337-1"/>
    </source>
</evidence>
<feature type="binding site" evidence="6">
    <location>
        <position position="150"/>
    </location>
    <ligand>
        <name>FMN</name>
        <dbReference type="ChEBI" id="CHEBI:58210"/>
    </ligand>
</feature>
<reference evidence="8" key="3">
    <citation type="submission" date="2017-10" db="EMBL/GenBank/DDBJ databases">
        <authorList>
            <person name="Vrbovska V."/>
            <person name="Kovarovic V."/>
            <person name="Indrakova A."/>
        </authorList>
    </citation>
    <scope>NUCLEOTIDE SEQUENCE</scope>
    <source>
        <strain evidence="8">CCM 8730</strain>
    </source>
</reference>
<dbReference type="InterPro" id="IPR016215">
    <property type="entry name" value="NTA_MOA"/>
</dbReference>
<keyword evidence="3" id="KW-0560">Oxidoreductase</keyword>
<dbReference type="GO" id="GO:0004497">
    <property type="term" value="F:monooxygenase activity"/>
    <property type="evidence" value="ECO:0007669"/>
    <property type="project" value="UniProtKB-KW"/>
</dbReference>
<dbReference type="SUPFAM" id="SSF51679">
    <property type="entry name" value="Bacterial luciferase-like"/>
    <property type="match status" value="1"/>
</dbReference>
<dbReference type="PIRSF" id="PIRSF000337">
    <property type="entry name" value="NTA_MOA"/>
    <property type="match status" value="1"/>
</dbReference>
<keyword evidence="4" id="KW-0503">Monooxygenase</keyword>
<dbReference type="GO" id="GO:0016705">
    <property type="term" value="F:oxidoreductase activity, acting on paired donors, with incorporation or reduction of molecular oxygen"/>
    <property type="evidence" value="ECO:0007669"/>
    <property type="project" value="InterPro"/>
</dbReference>
<name>A0A2C6WIZ3_9STAP</name>
<feature type="binding site" evidence="6">
    <location>
        <position position="146"/>
    </location>
    <ligand>
        <name>FMN</name>
        <dbReference type="ChEBI" id="CHEBI:58210"/>
    </ligand>
</feature>
<keyword evidence="11" id="KW-1185">Reference proteome</keyword>
<organism evidence="8 10">
    <name type="scientific">Staphylococcus edaphicus</name>
    <dbReference type="NCBI Taxonomy" id="1955013"/>
    <lineage>
        <taxon>Bacteria</taxon>
        <taxon>Bacillati</taxon>
        <taxon>Bacillota</taxon>
        <taxon>Bacilli</taxon>
        <taxon>Bacillales</taxon>
        <taxon>Staphylococcaceae</taxon>
        <taxon>Staphylococcus</taxon>
    </lineage>
</organism>
<dbReference type="Pfam" id="PF00296">
    <property type="entry name" value="Bac_luciferase"/>
    <property type="match status" value="1"/>
</dbReference>
<evidence type="ECO:0000256" key="4">
    <source>
        <dbReference type="ARBA" id="ARBA00023033"/>
    </source>
</evidence>
<dbReference type="NCBIfam" id="TIGR03860">
    <property type="entry name" value="FMN_nitrolo"/>
    <property type="match status" value="1"/>
</dbReference>
<evidence type="ECO:0000313" key="10">
    <source>
        <dbReference type="Proteomes" id="UP000223828"/>
    </source>
</evidence>
<dbReference type="CDD" id="cd01095">
    <property type="entry name" value="Nitrilotriacetate_monoxgenase"/>
    <property type="match status" value="1"/>
</dbReference>
<proteinExistence type="inferred from homology"/>
<keyword evidence="1 6" id="KW-0285">Flavoprotein</keyword>
<accession>A0A2C6WIZ3</accession>
<evidence type="ECO:0000313" key="11">
    <source>
        <dbReference type="Proteomes" id="UP001056588"/>
    </source>
</evidence>
<dbReference type="EMBL" id="CP093217">
    <property type="protein sequence ID" value="UQW82780.1"/>
    <property type="molecule type" value="Genomic_DNA"/>
</dbReference>
<feature type="binding site" evidence="6">
    <location>
        <position position="221"/>
    </location>
    <ligand>
        <name>FMN</name>
        <dbReference type="ChEBI" id="CHEBI:58210"/>
    </ligand>
</feature>
<feature type="binding site" evidence="6">
    <location>
        <position position="58"/>
    </location>
    <ligand>
        <name>FMN</name>
        <dbReference type="ChEBI" id="CHEBI:58210"/>
    </ligand>
</feature>
<dbReference type="PANTHER" id="PTHR30011:SF16">
    <property type="entry name" value="C2H2 FINGER DOMAIN TRANSCRIPTION FACTOR (EUROFUNG)-RELATED"/>
    <property type="match status" value="1"/>
</dbReference>
<evidence type="ECO:0000256" key="3">
    <source>
        <dbReference type="ARBA" id="ARBA00023002"/>
    </source>
</evidence>
<dbReference type="Proteomes" id="UP000223828">
    <property type="component" value="Unassembled WGS sequence"/>
</dbReference>
<feature type="binding site" evidence="6">
    <location>
        <position position="96"/>
    </location>
    <ligand>
        <name>FMN</name>
        <dbReference type="ChEBI" id="CHEBI:58210"/>
    </ligand>
</feature>
<reference evidence="10" key="2">
    <citation type="submission" date="2017-10" db="EMBL/GenBank/DDBJ databases">
        <title>Staphylococcus edaphicus sp. nov., isolated in Antarctica, harbouring mecC gene and genomic islands essential in adaptation to extreme environment.</title>
        <authorList>
            <person name="Pantucek R."/>
            <person name="Sedlacek I."/>
            <person name="Indrakova A."/>
            <person name="Vrbovska V."/>
            <person name="Maslanova I."/>
            <person name="Kovarovic V."/>
            <person name="Svec P."/>
            <person name="Kralova S."/>
            <person name="Kristofova L."/>
            <person name="Keklakova J."/>
            <person name="Petras P."/>
            <person name="Doskar J."/>
        </authorList>
    </citation>
    <scope>NUCLEOTIDE SEQUENCE [LARGE SCALE GENOMIC DNA]</scope>
    <source>
        <strain evidence="10">CCM 5085</strain>
    </source>
</reference>
<dbReference type="InterPro" id="IPR036661">
    <property type="entry name" value="Luciferase-like_sf"/>
</dbReference>
<sequence>MTQSQHLNIGVLIYGCGHHQAAWRMPHSSVERIGDITYYQSLAKIAEQGLFDAIFFADNQSFPANSKSEMPAFWFDPLINLAAISQVTQHVGLVATISSTFSNPFTAARQILSIDHISQGRAGWNLVTSMTDLEAANHSMDHLPEHEIRYKKADEFAQVMNRLLESWSIEDFLHNKENNILINESAINAINHNGAHFNVKGPLTTPSSPQGKPIAMQAGASDPGIALATKYADAVYAVAWNLNQASAFRNKLNNKLKQEGKNENSLKVFPGLVTYVGQTYEEAYAKKQQLDEALEIDTALNQLEFFIGQDCHYWNLDEAVPPLPPVESFNGPKGRYQTVLEIIKDKDPTLRELLGYLSAGGGHLTLIGTPKDIVDEMERWFNEGVADGFNLMPPEFPDSLQDFVDDIIPELQNRGLYRTEYEGNTFRENINIP</sequence>
<protein>
    <submittedName>
        <fullName evidence="8">LLM class flavin-dependent oxidoreductase</fullName>
    </submittedName>
</protein>
<evidence type="ECO:0000313" key="9">
    <source>
        <dbReference type="EMBL" id="UQW82780.1"/>
    </source>
</evidence>
<evidence type="ECO:0000256" key="1">
    <source>
        <dbReference type="ARBA" id="ARBA00022630"/>
    </source>
</evidence>
<evidence type="ECO:0000313" key="8">
    <source>
        <dbReference type="EMBL" id="PHK50748.1"/>
    </source>
</evidence>
<dbReference type="Proteomes" id="UP001056588">
    <property type="component" value="Chromosome"/>
</dbReference>
<reference evidence="8" key="1">
    <citation type="journal article" date="2017" name="Appl. Environ. Microbiol.">
        <title>Staphylococcus edaphicus sp. nov., isolated in Antarctica, harbours mecC gene and genomic islands with suspected role in adaptation to extreme environment.</title>
        <authorList>
            <person name="Pantucek R."/>
            <person name="Sedlacek I."/>
            <person name="Indrakova A."/>
            <person name="Vrbovska V."/>
            <person name="Maslanova I."/>
            <person name="Kovarovic V."/>
            <person name="Svec P."/>
            <person name="Kralova S."/>
            <person name="Kristofova L."/>
            <person name="Keklakova J."/>
            <person name="Petras P."/>
            <person name="Doskar J."/>
        </authorList>
    </citation>
    <scope>NUCLEOTIDE SEQUENCE</scope>
    <source>
        <strain evidence="8">CCM 8730</strain>
    </source>
</reference>
<dbReference type="Gene3D" id="3.20.20.30">
    <property type="entry name" value="Luciferase-like domain"/>
    <property type="match status" value="1"/>
</dbReference>